<organism evidence="1 2">
    <name type="scientific">Pedobacter africanus</name>
    <dbReference type="NCBI Taxonomy" id="151894"/>
    <lineage>
        <taxon>Bacteria</taxon>
        <taxon>Pseudomonadati</taxon>
        <taxon>Bacteroidota</taxon>
        <taxon>Sphingobacteriia</taxon>
        <taxon>Sphingobacteriales</taxon>
        <taxon>Sphingobacteriaceae</taxon>
        <taxon>Pedobacter</taxon>
    </lineage>
</organism>
<accession>A0ACC6L1T4</accession>
<comment type="caution">
    <text evidence="1">The sequence shown here is derived from an EMBL/GenBank/DDBJ whole genome shotgun (WGS) entry which is preliminary data.</text>
</comment>
<name>A0ACC6L1T4_9SPHI</name>
<gene>
    <name evidence="1" type="ORF">J2X78_003975</name>
</gene>
<evidence type="ECO:0000313" key="2">
    <source>
        <dbReference type="Proteomes" id="UP001246858"/>
    </source>
</evidence>
<protein>
    <submittedName>
        <fullName evidence="1">TonB-linked SusC/RagA family outer membrane protein</fullName>
    </submittedName>
</protein>
<proteinExistence type="predicted"/>
<evidence type="ECO:0000313" key="1">
    <source>
        <dbReference type="EMBL" id="MDR6785390.1"/>
    </source>
</evidence>
<dbReference type="Proteomes" id="UP001246858">
    <property type="component" value="Unassembled WGS sequence"/>
</dbReference>
<sequence length="1187" mass="130695">MNHFYRTACMVCCLIFLAFQQHAAAQQKKEDKVTINVRNGTLEEIIQVVRKQTAVKIVYNQEVLRKNSARISFTAKEEPLKILMKRLLKGSSLIFVMQDDVMVIAPREEGDEDAKINNTIKGIVQDEKGTPLALVTVNITGTQANTITNLEGKFTTLLEEGKSLTFSSVGFQKRTLKPLPGETMRVVLQPDLNEMDEVIVTGYQEVNRRLSASSTVTLKGAEVKENGATNITAMLQGKVAGLNVVKTSGSPNAIPTMRMRGTSTLVGNANPIIVVDGIIRENPNGLNPENLLGIEPNGRDLYLMKDGIMASGSLAGNSISGLNVNDVESITFLKDASATAIYGTRAANGVIVITTKKGKNGKLEVGYSSNYGLSFRPKYSQLQLMNAQQRLQFSSEMYEDGYLYRSVPVKMGYEGAFQDLINRKISESEFQQELNDLAQMNTDWFDLLFRNGFNNAQHLSFSGGNDKTSYYAAVSYMGSQGVAKLDDYKEGSTSMRFNADLSRKLKLGLNLNASQRASTGYFGQNPLDYALETSRAIPAGLAYPTVAEILPGVLGSPINFNMLNELRQTGNQTKDTKIGATIDLSYLLARGLKLTSLAGGTVGMQNAEQYATELSNNAASRRGYEFGSVAPGSEAELNSILPFGGIFLPSNSSVYNYTIRNMADFSRSIFTENHQINLVAGQEIRSVRNQSFSNLIPGYFRDRGEIFALTANSLQLVSPKKTNTVENALSLFGIATYSYAGKYILNGNIRTDASNRFGQYANQRFLPVWSVAGRWNASAEEWLKGNKIISDLNVKASYGFQGNVISSVGPDLVLSMNDGSSAFDAAANEYFLIVKSLAYPNLKWEKTRSVNVEVGGALFGSFMNFNLGYYRKMTTDAIVSRAIAMEYGVRRMLINGGNIRNYGYEMALGFNLVSNKDLDWRMSVNGAKNYNQLQQGTISKINPVFYDYFNGTILVEGMPIGTIYGFSYKGLRAVDGMPEFHGVDDNNGQPVTGLKQFMKPLGTKEAKISGGLNTNVRYKAFSLGMNFNYKIGSVKFRNPVYSNASVHIPMPEKNVPAILAQRWRKPGDEVFTDIPSYPKNLLQTSDTYVGELNTAERLSRYIMYNYSDINLVSGSYLRCNNIDFSYRLADKLVKSLRLKQVSVSASASNLFVIADKKLRGQDPEIDGAGSTALPISKMFGMALNVTF</sequence>
<dbReference type="EMBL" id="JAVDTF010000004">
    <property type="protein sequence ID" value="MDR6785390.1"/>
    <property type="molecule type" value="Genomic_DNA"/>
</dbReference>
<reference evidence="1" key="1">
    <citation type="submission" date="2023-07" db="EMBL/GenBank/DDBJ databases">
        <title>Sorghum-associated microbial communities from plants grown in Nebraska, USA.</title>
        <authorList>
            <person name="Schachtman D."/>
        </authorList>
    </citation>
    <scope>NUCLEOTIDE SEQUENCE</scope>
    <source>
        <strain evidence="1">2697</strain>
    </source>
</reference>
<keyword evidence="2" id="KW-1185">Reference proteome</keyword>